<dbReference type="EMBL" id="JABTCG010000002">
    <property type="protein sequence ID" value="MBD0850292.1"/>
    <property type="molecule type" value="Genomic_DNA"/>
</dbReference>
<gene>
    <name evidence="1" type="ORF">HPE63_06385</name>
</gene>
<dbReference type="RefSeq" id="WP_188313425.1">
    <property type="nucleotide sequence ID" value="NZ_JABTCG010000002.1"/>
</dbReference>
<evidence type="ECO:0000313" key="1">
    <source>
        <dbReference type="EMBL" id="MBD0850292.1"/>
    </source>
</evidence>
<protein>
    <submittedName>
        <fullName evidence="1">TerB family tellurite resistance protein</fullName>
    </submittedName>
</protein>
<keyword evidence="2" id="KW-1185">Reference proteome</keyword>
<dbReference type="Gene3D" id="1.10.3680.10">
    <property type="entry name" value="TerB-like"/>
    <property type="match status" value="1"/>
</dbReference>
<dbReference type="SUPFAM" id="SSF158682">
    <property type="entry name" value="TerB-like"/>
    <property type="match status" value="1"/>
</dbReference>
<sequence>MNTPTSGFTLAEKLAIVHAVDSVIIADGTVHNGELTALGQLMRSIEFDSNFILQARNITQEQAKLILRDMTYGKKKILATILDEIAISDGFVHEKETALITDIYTFIGFEQKLKSAK</sequence>
<accession>A0ABR7VDS6</accession>
<dbReference type="Proteomes" id="UP000598350">
    <property type="component" value="Unassembled WGS sequence"/>
</dbReference>
<reference evidence="1 2" key="1">
    <citation type="submission" date="2020-05" db="EMBL/GenBank/DDBJ databases">
        <title>The draft genome sequence of Maribacter arenosus CAU 1321.</title>
        <authorList>
            <person name="Mu L."/>
        </authorList>
    </citation>
    <scope>NUCLEOTIDE SEQUENCE [LARGE SCALE GENOMIC DNA]</scope>
    <source>
        <strain evidence="1 2">CAU 1321</strain>
    </source>
</reference>
<name>A0ABR7VDS6_9FLAO</name>
<organism evidence="1 2">
    <name type="scientific">Maribacter arenosus</name>
    <dbReference type="NCBI Taxonomy" id="1854708"/>
    <lineage>
        <taxon>Bacteria</taxon>
        <taxon>Pseudomonadati</taxon>
        <taxon>Bacteroidota</taxon>
        <taxon>Flavobacteriia</taxon>
        <taxon>Flavobacteriales</taxon>
        <taxon>Flavobacteriaceae</taxon>
        <taxon>Maribacter</taxon>
    </lineage>
</organism>
<comment type="caution">
    <text evidence="1">The sequence shown here is derived from an EMBL/GenBank/DDBJ whole genome shotgun (WGS) entry which is preliminary data.</text>
</comment>
<dbReference type="CDD" id="cd07177">
    <property type="entry name" value="terB_like"/>
    <property type="match status" value="1"/>
</dbReference>
<evidence type="ECO:0000313" key="2">
    <source>
        <dbReference type="Proteomes" id="UP000598350"/>
    </source>
</evidence>
<dbReference type="InterPro" id="IPR029024">
    <property type="entry name" value="TerB-like"/>
</dbReference>
<proteinExistence type="predicted"/>